<evidence type="ECO:0000313" key="6">
    <source>
        <dbReference type="EMBL" id="MEY8770277.1"/>
    </source>
</evidence>
<dbReference type="InterPro" id="IPR003819">
    <property type="entry name" value="TauD/TfdA-like"/>
</dbReference>
<reference evidence="6 7" key="1">
    <citation type="submission" date="2024-07" db="EMBL/GenBank/DDBJ databases">
        <authorList>
            <person name="Hebao G."/>
        </authorList>
    </citation>
    <scope>NUCLEOTIDE SEQUENCE [LARGE SCALE GENOMIC DNA]</scope>
    <source>
        <strain evidence="6 7">ACCC 02193</strain>
    </source>
</reference>
<feature type="domain" description="TauD/TfdA-like" evidence="5">
    <location>
        <begin position="220"/>
        <end position="279"/>
    </location>
</feature>
<keyword evidence="2" id="KW-0479">Metal-binding</keyword>
<evidence type="ECO:0000256" key="2">
    <source>
        <dbReference type="ARBA" id="ARBA00022723"/>
    </source>
</evidence>
<comment type="similarity">
    <text evidence="1">Belongs to the clavaminate synthase family.</text>
</comment>
<dbReference type="RefSeq" id="WP_301252962.1">
    <property type="nucleotide sequence ID" value="NZ_JBGFFX010000003.1"/>
</dbReference>
<gene>
    <name evidence="6" type="ORF">AB6T85_07540</name>
</gene>
<dbReference type="SUPFAM" id="SSF51197">
    <property type="entry name" value="Clavaminate synthase-like"/>
    <property type="match status" value="1"/>
</dbReference>
<proteinExistence type="inferred from homology"/>
<comment type="caution">
    <text evidence="6">The sequence shown here is derived from an EMBL/GenBank/DDBJ whole genome shotgun (WGS) entry which is preliminary data.</text>
</comment>
<dbReference type="Proteomes" id="UP001565243">
    <property type="component" value="Unassembled WGS sequence"/>
</dbReference>
<organism evidence="6 7">
    <name type="scientific">Erwinia aeris</name>
    <dbReference type="NCBI Taxonomy" id="3239803"/>
    <lineage>
        <taxon>Bacteria</taxon>
        <taxon>Pseudomonadati</taxon>
        <taxon>Pseudomonadota</taxon>
        <taxon>Gammaproteobacteria</taxon>
        <taxon>Enterobacterales</taxon>
        <taxon>Erwiniaceae</taxon>
        <taxon>Erwinia</taxon>
    </lineage>
</organism>
<dbReference type="PIRSF" id="PIRSF019543">
    <property type="entry name" value="Clavaminate_syn"/>
    <property type="match status" value="1"/>
</dbReference>
<dbReference type="InterPro" id="IPR014503">
    <property type="entry name" value="Clavaminate_syn-like"/>
</dbReference>
<accession>A0ABV4E5S5</accession>
<keyword evidence="3" id="KW-0560">Oxidoreductase</keyword>
<dbReference type="InterPro" id="IPR042098">
    <property type="entry name" value="TauD-like_sf"/>
</dbReference>
<name>A0ABV4E5S5_9GAMM</name>
<dbReference type="EMBL" id="JBGFFX010000003">
    <property type="protein sequence ID" value="MEY8770277.1"/>
    <property type="molecule type" value="Genomic_DNA"/>
</dbReference>
<protein>
    <submittedName>
        <fullName evidence="6">TauD/TfdA family dioxygenase</fullName>
    </submittedName>
</protein>
<keyword evidence="7" id="KW-1185">Reference proteome</keyword>
<dbReference type="GO" id="GO:0051213">
    <property type="term" value="F:dioxygenase activity"/>
    <property type="evidence" value="ECO:0007669"/>
    <property type="project" value="UniProtKB-KW"/>
</dbReference>
<keyword evidence="6" id="KW-0223">Dioxygenase</keyword>
<evidence type="ECO:0000256" key="4">
    <source>
        <dbReference type="ARBA" id="ARBA00023004"/>
    </source>
</evidence>
<evidence type="ECO:0000256" key="1">
    <source>
        <dbReference type="ARBA" id="ARBA00008425"/>
    </source>
</evidence>
<keyword evidence="4" id="KW-0408">Iron</keyword>
<dbReference type="Pfam" id="PF02668">
    <property type="entry name" value="TauD"/>
    <property type="match status" value="1"/>
</dbReference>
<evidence type="ECO:0000259" key="5">
    <source>
        <dbReference type="Pfam" id="PF02668"/>
    </source>
</evidence>
<sequence>MKNGLILTKAGRIRDALPMSTVEFTTGLKRECFVLWSLPQFRADELTKTPLFPSDADLVESKNSDLHGALLSAHFEAGLWPVVYQGENNGHLIRHVCPMMKAEDKISSQGGKYDFYPHVDNPDLPITGETPFSTLGNCPDTLTLLCLRKEDNVRTSLLKLDSVIALLSEETKFILTQPFFKVDRPASFEGNASVEGVPVLVAESGVWYSRFDWHNTSGMNPEAENALKIMRELTLDRSLWFDAPLNPGDAITFLNQRTMHTRNAFQPRFDGTDRWLLRVFGLLNRPLNSQLLDAANCLHHLRTI</sequence>
<evidence type="ECO:0000256" key="3">
    <source>
        <dbReference type="ARBA" id="ARBA00023002"/>
    </source>
</evidence>
<dbReference type="Gene3D" id="3.60.130.10">
    <property type="entry name" value="Clavaminate synthase-like"/>
    <property type="match status" value="1"/>
</dbReference>
<evidence type="ECO:0000313" key="7">
    <source>
        <dbReference type="Proteomes" id="UP001565243"/>
    </source>
</evidence>